<keyword evidence="3" id="KW-1185">Reference proteome</keyword>
<proteinExistence type="predicted"/>
<dbReference type="RefSeq" id="WP_238232895.1">
    <property type="nucleotide sequence ID" value="NZ_BPRA01000030.1"/>
</dbReference>
<reference evidence="2" key="2">
    <citation type="submission" date="2021-08" db="EMBL/GenBank/DDBJ databases">
        <authorList>
            <person name="Tani A."/>
            <person name="Ola A."/>
            <person name="Ogura Y."/>
            <person name="Katsura K."/>
            <person name="Hayashi T."/>
        </authorList>
    </citation>
    <scope>NUCLEOTIDE SEQUENCE</scope>
    <source>
        <strain evidence="2">DSM 23674</strain>
    </source>
</reference>
<comment type="caution">
    <text evidence="2">The sequence shown here is derived from an EMBL/GenBank/DDBJ whole genome shotgun (WGS) entry which is preliminary data.</text>
</comment>
<feature type="compositionally biased region" description="Basic and acidic residues" evidence="1">
    <location>
        <begin position="9"/>
        <end position="18"/>
    </location>
</feature>
<feature type="region of interest" description="Disordered" evidence="1">
    <location>
        <begin position="1"/>
        <end position="20"/>
    </location>
</feature>
<sequence length="85" mass="9228">MTSQGSDPQRLDPHRFEHGGNSYEVLFERTPEGWVGRIHCEGTDKVQVIGFPVGPGFDPDDVRGSLIAGCEAAIARFPGPAPTRH</sequence>
<dbReference type="Proteomes" id="UP001055101">
    <property type="component" value="Unassembled WGS sequence"/>
</dbReference>
<evidence type="ECO:0000313" key="3">
    <source>
        <dbReference type="Proteomes" id="UP001055101"/>
    </source>
</evidence>
<name>A0ABQ4TW36_9HYPH</name>
<evidence type="ECO:0000313" key="2">
    <source>
        <dbReference type="EMBL" id="GJE57800.1"/>
    </source>
</evidence>
<protein>
    <submittedName>
        <fullName evidence="2">Uncharacterized protein</fullName>
    </submittedName>
</protein>
<reference evidence="2" key="1">
    <citation type="journal article" date="2021" name="Front. Microbiol.">
        <title>Comprehensive Comparative Genomics and Phenotyping of Methylobacterium Species.</title>
        <authorList>
            <person name="Alessa O."/>
            <person name="Ogura Y."/>
            <person name="Fujitani Y."/>
            <person name="Takami H."/>
            <person name="Hayashi T."/>
            <person name="Sahin N."/>
            <person name="Tani A."/>
        </authorList>
    </citation>
    <scope>NUCLEOTIDE SEQUENCE</scope>
    <source>
        <strain evidence="2">DSM 23674</strain>
    </source>
</reference>
<organism evidence="2 3">
    <name type="scientific">Methylobacterium thuringiense</name>
    <dbReference type="NCBI Taxonomy" id="1003091"/>
    <lineage>
        <taxon>Bacteria</taxon>
        <taxon>Pseudomonadati</taxon>
        <taxon>Pseudomonadota</taxon>
        <taxon>Alphaproteobacteria</taxon>
        <taxon>Hyphomicrobiales</taxon>
        <taxon>Methylobacteriaceae</taxon>
        <taxon>Methylobacterium</taxon>
    </lineage>
</organism>
<accession>A0ABQ4TW36</accession>
<gene>
    <name evidence="2" type="ORF">EKPJFOCH_4320</name>
</gene>
<dbReference type="EMBL" id="BPRA01000030">
    <property type="protein sequence ID" value="GJE57800.1"/>
    <property type="molecule type" value="Genomic_DNA"/>
</dbReference>
<evidence type="ECO:0000256" key="1">
    <source>
        <dbReference type="SAM" id="MobiDB-lite"/>
    </source>
</evidence>